<dbReference type="Proteomes" id="UP000799640">
    <property type="component" value="Unassembled WGS sequence"/>
</dbReference>
<evidence type="ECO:0000313" key="2">
    <source>
        <dbReference type="EMBL" id="KAF2396464.1"/>
    </source>
</evidence>
<sequence>MTVMTDTLARWLFTSQEGRFLITTNPPTHHCFQYCPIRLFNASERKENPIKPKSRVHRGQHHAHEGAGRIDLEESIRPGNRLRLGGIRVRLLALLVLGKAFDKAALVPQHRRGRRSARGPATPVGAGRTLRSGGPVNRHRGDEVRGGRSARADRARGLRRRVPDQGGGVGGVGGVGGWRGWVGRARPRRWSLRFNSLLLLLED</sequence>
<gene>
    <name evidence="2" type="ORF">EJ06DRAFT_241141</name>
</gene>
<reference evidence="2" key="1">
    <citation type="journal article" date="2020" name="Stud. Mycol.">
        <title>101 Dothideomycetes genomes: a test case for predicting lifestyles and emergence of pathogens.</title>
        <authorList>
            <person name="Haridas S."/>
            <person name="Albert R."/>
            <person name="Binder M."/>
            <person name="Bloem J."/>
            <person name="Labutti K."/>
            <person name="Salamov A."/>
            <person name="Andreopoulos B."/>
            <person name="Baker S."/>
            <person name="Barry K."/>
            <person name="Bills G."/>
            <person name="Bluhm B."/>
            <person name="Cannon C."/>
            <person name="Castanera R."/>
            <person name="Culley D."/>
            <person name="Daum C."/>
            <person name="Ezra D."/>
            <person name="Gonzalez J."/>
            <person name="Henrissat B."/>
            <person name="Kuo A."/>
            <person name="Liang C."/>
            <person name="Lipzen A."/>
            <person name="Lutzoni F."/>
            <person name="Magnuson J."/>
            <person name="Mondo S."/>
            <person name="Nolan M."/>
            <person name="Ohm R."/>
            <person name="Pangilinan J."/>
            <person name="Park H.-J."/>
            <person name="Ramirez L."/>
            <person name="Alfaro M."/>
            <person name="Sun H."/>
            <person name="Tritt A."/>
            <person name="Yoshinaga Y."/>
            <person name="Zwiers L.-H."/>
            <person name="Turgeon B."/>
            <person name="Goodwin S."/>
            <person name="Spatafora J."/>
            <person name="Crous P."/>
            <person name="Grigoriev I."/>
        </authorList>
    </citation>
    <scope>NUCLEOTIDE SEQUENCE</scope>
    <source>
        <strain evidence="2">CBS 262.69</strain>
    </source>
</reference>
<evidence type="ECO:0000313" key="3">
    <source>
        <dbReference type="Proteomes" id="UP000799640"/>
    </source>
</evidence>
<organism evidence="2 3">
    <name type="scientific">Trichodelitschia bisporula</name>
    <dbReference type="NCBI Taxonomy" id="703511"/>
    <lineage>
        <taxon>Eukaryota</taxon>
        <taxon>Fungi</taxon>
        <taxon>Dikarya</taxon>
        <taxon>Ascomycota</taxon>
        <taxon>Pezizomycotina</taxon>
        <taxon>Dothideomycetes</taxon>
        <taxon>Dothideomycetes incertae sedis</taxon>
        <taxon>Phaeotrichales</taxon>
        <taxon>Phaeotrichaceae</taxon>
        <taxon>Trichodelitschia</taxon>
    </lineage>
</organism>
<dbReference type="EMBL" id="ML996707">
    <property type="protein sequence ID" value="KAF2396464.1"/>
    <property type="molecule type" value="Genomic_DNA"/>
</dbReference>
<name>A0A6G1HKN5_9PEZI</name>
<feature type="region of interest" description="Disordered" evidence="1">
    <location>
        <begin position="108"/>
        <end position="171"/>
    </location>
</feature>
<proteinExistence type="predicted"/>
<protein>
    <submittedName>
        <fullName evidence="2">Uncharacterized protein</fullName>
    </submittedName>
</protein>
<dbReference type="AlphaFoldDB" id="A0A6G1HKN5"/>
<evidence type="ECO:0000256" key="1">
    <source>
        <dbReference type="SAM" id="MobiDB-lite"/>
    </source>
</evidence>
<keyword evidence="3" id="KW-1185">Reference proteome</keyword>
<accession>A0A6G1HKN5</accession>
<feature type="compositionally biased region" description="Basic and acidic residues" evidence="1">
    <location>
        <begin position="139"/>
        <end position="156"/>
    </location>
</feature>